<accession>A0A6J7EP20</accession>
<feature type="compositionally biased region" description="Basic and acidic residues" evidence="1">
    <location>
        <begin position="107"/>
        <end position="116"/>
    </location>
</feature>
<dbReference type="AlphaFoldDB" id="A0A6J7EP20"/>
<organism evidence="2">
    <name type="scientific">freshwater metagenome</name>
    <dbReference type="NCBI Taxonomy" id="449393"/>
    <lineage>
        <taxon>unclassified sequences</taxon>
        <taxon>metagenomes</taxon>
        <taxon>ecological metagenomes</taxon>
    </lineage>
</organism>
<evidence type="ECO:0000256" key="1">
    <source>
        <dbReference type="SAM" id="MobiDB-lite"/>
    </source>
</evidence>
<feature type="compositionally biased region" description="Basic and acidic residues" evidence="1">
    <location>
        <begin position="152"/>
        <end position="166"/>
    </location>
</feature>
<feature type="region of interest" description="Disordered" evidence="1">
    <location>
        <begin position="144"/>
        <end position="203"/>
    </location>
</feature>
<feature type="compositionally biased region" description="Basic residues" evidence="1">
    <location>
        <begin position="68"/>
        <end position="77"/>
    </location>
</feature>
<gene>
    <name evidence="2" type="ORF">UFOPK3417_01822</name>
</gene>
<reference evidence="2" key="1">
    <citation type="submission" date="2020-05" db="EMBL/GenBank/DDBJ databases">
        <authorList>
            <person name="Chiriac C."/>
            <person name="Salcher M."/>
            <person name="Ghai R."/>
            <person name="Kavagutti S V."/>
        </authorList>
    </citation>
    <scope>NUCLEOTIDE SEQUENCE</scope>
</reference>
<sequence length="203" mass="22678">MDDRYRHDPPWRGGLDLRDARAEYRCIGRRSLCSPHRRGARDHSDDTASAALEGNPYEDRPLPDRRASAHRRPRGRLVRCPQRISRPERRTPSERLVGTRARGGSTRRRESTERAPARVVLPAPNTTGCVGLAEHATLHCAAPSREPTVLEVPRDARHPRASDPRGLRSPPGQTCGPLRARPPAGPALPHRRQTHRTGSGRCR</sequence>
<evidence type="ECO:0000313" key="2">
    <source>
        <dbReference type="EMBL" id="CAB4885197.1"/>
    </source>
</evidence>
<protein>
    <submittedName>
        <fullName evidence="2">Unannotated protein</fullName>
    </submittedName>
</protein>
<name>A0A6J7EP20_9ZZZZ</name>
<dbReference type="EMBL" id="CAFBLR010000233">
    <property type="protein sequence ID" value="CAB4885197.1"/>
    <property type="molecule type" value="Genomic_DNA"/>
</dbReference>
<feature type="compositionally biased region" description="Basic and acidic residues" evidence="1">
    <location>
        <begin position="57"/>
        <end position="67"/>
    </location>
</feature>
<proteinExistence type="predicted"/>
<feature type="region of interest" description="Disordered" evidence="1">
    <location>
        <begin position="31"/>
        <end position="116"/>
    </location>
</feature>